<feature type="domain" description="Tubulin-folding cofactor D C-terminal" evidence="5">
    <location>
        <begin position="872"/>
        <end position="1060"/>
    </location>
</feature>
<evidence type="ECO:0000259" key="6">
    <source>
        <dbReference type="Pfam" id="PF25767"/>
    </source>
</evidence>
<name>A0A7M5WRY8_9CNID</name>
<proteinExistence type="inferred from homology"/>
<dbReference type="PANTHER" id="PTHR12658">
    <property type="entry name" value="BETA-TUBULIN COFACTOR D"/>
    <property type="match status" value="1"/>
</dbReference>
<dbReference type="RefSeq" id="XP_066917376.1">
    <property type="nucleotide sequence ID" value="XM_067061275.1"/>
</dbReference>
<dbReference type="GO" id="GO:0007021">
    <property type="term" value="P:tubulin complex assembly"/>
    <property type="evidence" value="ECO:0007669"/>
    <property type="project" value="InterPro"/>
</dbReference>
<dbReference type="GO" id="GO:0070830">
    <property type="term" value="P:bicellular tight junction assembly"/>
    <property type="evidence" value="ECO:0007669"/>
    <property type="project" value="TreeGrafter"/>
</dbReference>
<dbReference type="GO" id="GO:0034333">
    <property type="term" value="P:adherens junction assembly"/>
    <property type="evidence" value="ECO:0007669"/>
    <property type="project" value="TreeGrafter"/>
</dbReference>
<dbReference type="GeneID" id="136804668"/>
<dbReference type="Gene3D" id="1.25.10.10">
    <property type="entry name" value="Leucine-rich Repeat Variant"/>
    <property type="match status" value="2"/>
</dbReference>
<dbReference type="Proteomes" id="UP000594262">
    <property type="component" value="Unplaced"/>
</dbReference>
<dbReference type="InterPro" id="IPR016024">
    <property type="entry name" value="ARM-type_fold"/>
</dbReference>
<dbReference type="Pfam" id="PF12612">
    <property type="entry name" value="TFCD_C"/>
    <property type="match status" value="1"/>
</dbReference>
<evidence type="ECO:0000259" key="5">
    <source>
        <dbReference type="Pfam" id="PF12612"/>
    </source>
</evidence>
<feature type="region of interest" description="Disordered" evidence="4">
    <location>
        <begin position="314"/>
        <end position="338"/>
    </location>
</feature>
<evidence type="ECO:0000256" key="4">
    <source>
        <dbReference type="SAM" id="MobiDB-lite"/>
    </source>
</evidence>
<dbReference type="GO" id="GO:0005096">
    <property type="term" value="F:GTPase activator activity"/>
    <property type="evidence" value="ECO:0007669"/>
    <property type="project" value="InterPro"/>
</dbReference>
<dbReference type="InterPro" id="IPR011989">
    <property type="entry name" value="ARM-like"/>
</dbReference>
<keyword evidence="8" id="KW-1185">Reference proteome</keyword>
<keyword evidence="3" id="KW-0143">Chaperone</keyword>
<dbReference type="Pfam" id="PF25767">
    <property type="entry name" value="ARM_TBCD_2nd"/>
    <property type="match status" value="1"/>
</dbReference>
<dbReference type="EnsemblMetazoa" id="CLYHEMT008028.1">
    <property type="protein sequence ID" value="CLYHEMP008028.1"/>
    <property type="gene ID" value="CLYHEMG008028"/>
</dbReference>
<comment type="similarity">
    <text evidence="1">Belongs to the TBCD family.</text>
</comment>
<dbReference type="GO" id="GO:0048487">
    <property type="term" value="F:beta-tubulin binding"/>
    <property type="evidence" value="ECO:0007669"/>
    <property type="project" value="InterPro"/>
</dbReference>
<feature type="compositionally biased region" description="Acidic residues" evidence="4">
    <location>
        <begin position="329"/>
        <end position="338"/>
    </location>
</feature>
<evidence type="ECO:0000256" key="3">
    <source>
        <dbReference type="ARBA" id="ARBA00023186"/>
    </source>
</evidence>
<dbReference type="AlphaFoldDB" id="A0A7M5WRY8"/>
<dbReference type="InterPro" id="IPR022577">
    <property type="entry name" value="TBCD_C"/>
</dbReference>
<dbReference type="Pfam" id="PF23579">
    <property type="entry name" value="ARM_TBCD"/>
    <property type="match status" value="1"/>
</dbReference>
<evidence type="ECO:0000313" key="7">
    <source>
        <dbReference type="EnsemblMetazoa" id="CLYHEMP008028.1"/>
    </source>
</evidence>
<evidence type="ECO:0000256" key="2">
    <source>
        <dbReference type="ARBA" id="ARBA00015003"/>
    </source>
</evidence>
<evidence type="ECO:0000313" key="8">
    <source>
        <dbReference type="Proteomes" id="UP000594262"/>
    </source>
</evidence>
<sequence>MEENIHTQVLNSFTGDEVVTNIIDSTVKHSSNVIALEADLEKFKVCLNEYQEQPHLLDPFLEGYVSRLLSIVKDKETPKSAFHQSFKYLYFISKVRGYKSVMRLFSHEVADLEVIMKMLSDQSITDFESWETRYILLLWLAIVCMIPFDMSRLDGKIKDENQLIVNRVINTAKAFLGVSDKSRDAAAYLLSRFLTRPDLKGSKIGDFINWSLECLKFSNVTTMTGVNAITGALTTLALIFKHGRRDELLDFAPLVLDTIEECKINEVQNTLVRKISIKVVQRVGLIFLKPRVTSWRYSRGTRSLTENLTASATNKESNKQDLINNTDESNQDPESEDFDIPEEVETVIGILLVALEDTDTIVRWSAAKGIGRITGRLPLELADEVVEAMHSCFFYREQDCAWHGGCLALAELGRRGLLLPKHLPEVVPIILQALLYDERRGSYSVGSHVRDSACYVCWSFARAYHPNQIKPFVQKIANALLTVTVFDREVNCRRAASAAFQENVGRQGMFAHGIDILTKADYFAVGNRHHCFTQLSVFIGGFEEYTQTLVDHLSIIKVSHWDSAIRELTSHGLFHLTKTDPTYIEEKVLPRLLEHTLSTDVCAKHGGLLALGEVLHSLHIVHCQEKQEGYKIGHQTIEHIKKLLVDMEKGKELRGYGGEMLRKGCCKLIEKMALSNISVDESEVLDACWRIITTTIPHTELPVQGYALEALPSFCQQYVHGSSYFDQDKLLNELLIQLKSNLKFNRMGFAKAIGTLPTFMLKTMLKEVLQGLMECALVENVDSVDAGPFAESRREAVHSMLKVIQTTGVDDKSQLSDVLDCLFQCTDDYTIDSRGDVGAWVREQAMSSIVQIVCHFNKTHDEYFKMHNTHVKILKVVFQQLCEKIDRVRVKAGQLLYQLLYFKKDMGALPCIEQLREILSKSKEETINWAVPNEAFAIIEKLLSIKPYQYSLILGISISAGGITESLARHATDCVLNFLGENQESIEEMDRISEHFLNILKTHNKNDRVIVPLLKLLERLFSSGCFDVYLDSDTDSLSDFPQKLLTLVKEECKGCGDIKKLLVVVNIFCCLVQFEGEVRTKSLQHLFMFLCHKYPRVRRVTAEQLYTTFLTYDDIVCEDEQENVMNILTDVSWDQNIEMVRPERNKLCEIFGLPIPKLKKVTKQSSATPVKKDELDSYKDLVSRLQGY</sequence>
<dbReference type="InterPro" id="IPR058033">
    <property type="entry name" value="ARM_TBCD_2nd"/>
</dbReference>
<dbReference type="SUPFAM" id="SSF48371">
    <property type="entry name" value="ARM repeat"/>
    <property type="match status" value="2"/>
</dbReference>
<feature type="domain" description="Tubulin-folding cofactor D ARM repeats" evidence="6">
    <location>
        <begin position="271"/>
        <end position="514"/>
    </location>
</feature>
<accession>A0A7M5WRY8</accession>
<dbReference type="PANTHER" id="PTHR12658:SF0">
    <property type="entry name" value="TUBULIN-SPECIFIC CHAPERONE D"/>
    <property type="match status" value="1"/>
</dbReference>
<dbReference type="GO" id="GO:0016328">
    <property type="term" value="C:lateral plasma membrane"/>
    <property type="evidence" value="ECO:0007669"/>
    <property type="project" value="TreeGrafter"/>
</dbReference>
<dbReference type="GO" id="GO:0000226">
    <property type="term" value="P:microtubule cytoskeleton organization"/>
    <property type="evidence" value="ECO:0007669"/>
    <property type="project" value="TreeGrafter"/>
</dbReference>
<evidence type="ECO:0000256" key="1">
    <source>
        <dbReference type="ARBA" id="ARBA00006853"/>
    </source>
</evidence>
<dbReference type="GO" id="GO:0007023">
    <property type="term" value="P:post-chaperonin tubulin folding pathway"/>
    <property type="evidence" value="ECO:0007669"/>
    <property type="project" value="InterPro"/>
</dbReference>
<protein>
    <recommendedName>
        <fullName evidence="2">Tubulin-specific chaperone D</fullName>
    </recommendedName>
</protein>
<feature type="compositionally biased region" description="Polar residues" evidence="4">
    <location>
        <begin position="314"/>
        <end position="328"/>
    </location>
</feature>
<dbReference type="InterPro" id="IPR033162">
    <property type="entry name" value="TBCD"/>
</dbReference>
<dbReference type="OrthoDB" id="10253476at2759"/>
<dbReference type="RefSeq" id="XP_066917375.1">
    <property type="nucleotide sequence ID" value="XM_067061274.1"/>
</dbReference>
<reference evidence="7" key="1">
    <citation type="submission" date="2021-01" db="UniProtKB">
        <authorList>
            <consortium name="EnsemblMetazoa"/>
        </authorList>
    </citation>
    <scope>IDENTIFICATION</scope>
</reference>
<organism evidence="7 8">
    <name type="scientific">Clytia hemisphaerica</name>
    <dbReference type="NCBI Taxonomy" id="252671"/>
    <lineage>
        <taxon>Eukaryota</taxon>
        <taxon>Metazoa</taxon>
        <taxon>Cnidaria</taxon>
        <taxon>Hydrozoa</taxon>
        <taxon>Hydroidolina</taxon>
        <taxon>Leptothecata</taxon>
        <taxon>Obeliida</taxon>
        <taxon>Clytiidae</taxon>
        <taxon>Clytia</taxon>
    </lineage>
</organism>